<proteinExistence type="predicted"/>
<evidence type="ECO:0000313" key="2">
    <source>
        <dbReference type="WBParaSite" id="PS1159_v2.g12867.t1"/>
    </source>
</evidence>
<organism evidence="1 2">
    <name type="scientific">Panagrolaimus sp. PS1159</name>
    <dbReference type="NCBI Taxonomy" id="55785"/>
    <lineage>
        <taxon>Eukaryota</taxon>
        <taxon>Metazoa</taxon>
        <taxon>Ecdysozoa</taxon>
        <taxon>Nematoda</taxon>
        <taxon>Chromadorea</taxon>
        <taxon>Rhabditida</taxon>
        <taxon>Tylenchina</taxon>
        <taxon>Panagrolaimomorpha</taxon>
        <taxon>Panagrolaimoidea</taxon>
        <taxon>Panagrolaimidae</taxon>
        <taxon>Panagrolaimus</taxon>
    </lineage>
</organism>
<name>A0AC35F1I1_9BILA</name>
<dbReference type="WBParaSite" id="PS1159_v2.g12867.t1">
    <property type="protein sequence ID" value="PS1159_v2.g12867.t1"/>
    <property type="gene ID" value="PS1159_v2.g12867"/>
</dbReference>
<reference evidence="2" key="1">
    <citation type="submission" date="2022-11" db="UniProtKB">
        <authorList>
            <consortium name="WormBaseParasite"/>
        </authorList>
    </citation>
    <scope>IDENTIFICATION</scope>
</reference>
<protein>
    <submittedName>
        <fullName evidence="2">SHSP domain-containing protein</fullName>
    </submittedName>
</protein>
<evidence type="ECO:0000313" key="1">
    <source>
        <dbReference type="Proteomes" id="UP000887580"/>
    </source>
</evidence>
<dbReference type="Proteomes" id="UP000887580">
    <property type="component" value="Unplaced"/>
</dbReference>
<sequence>MFSLIPVINFPGQESIPLALPYGQNIEFSQNSFKENVTTSKDAIIQPDDSPFFSDIHKNSNDKNSLNPANKNESSNLYKPYGTYEPNIQNNQFPPYPLYGWSFPSPYQEQKSQKQKENEKIIIEDVEEFESEILAKMEELETEGIEEKQFEVKFNIHGFTLKDIKIQRHDGQILIEGKQRAKTSFGAFYRTFTYIINIPENIETEKLYATLSDSGIFCIKSKTTEKI</sequence>
<accession>A0AC35F1I1</accession>